<dbReference type="PRINTS" id="PR00301">
    <property type="entry name" value="HEATSHOCK70"/>
</dbReference>
<reference evidence="5 6" key="1">
    <citation type="journal article" date="2003" name="PLoS Biol.">
        <title>The genome sequence of Caenorhabditis briggsae: a platform for comparative genomics.</title>
        <authorList>
            <person name="Stein L.D."/>
            <person name="Bao Z."/>
            <person name="Blasiar D."/>
            <person name="Blumenthal T."/>
            <person name="Brent M.R."/>
            <person name="Chen N."/>
            <person name="Chinwalla A."/>
            <person name="Clarke L."/>
            <person name="Clee C."/>
            <person name="Coghlan A."/>
            <person name="Coulson A."/>
            <person name="D'Eustachio P."/>
            <person name="Fitch D.H."/>
            <person name="Fulton L.A."/>
            <person name="Fulton R.E."/>
            <person name="Griffiths-Jones S."/>
            <person name="Harris T.W."/>
            <person name="Hillier L.W."/>
            <person name="Kamath R."/>
            <person name="Kuwabara P.E."/>
            <person name="Mardis E.R."/>
            <person name="Marra M.A."/>
            <person name="Miner T.L."/>
            <person name="Minx P."/>
            <person name="Mullikin J.C."/>
            <person name="Plumb R.W."/>
            <person name="Rogers J."/>
            <person name="Schein J.E."/>
            <person name="Sohrmann M."/>
            <person name="Spieth J."/>
            <person name="Stajich J.E."/>
            <person name="Wei C."/>
            <person name="Willey D."/>
            <person name="Wilson R.K."/>
            <person name="Durbin R."/>
            <person name="Waterston R.H."/>
        </authorList>
    </citation>
    <scope>NUCLEOTIDE SEQUENCE [LARGE SCALE GENOMIC DNA]</scope>
    <source>
        <strain evidence="5 6">AF16</strain>
    </source>
</reference>
<comment type="similarity">
    <text evidence="1 4">Belongs to the heat shock protein 70 family.</text>
</comment>
<dbReference type="InParanoid" id="A8WWM4"/>
<dbReference type="Pfam" id="PF00012">
    <property type="entry name" value="HSP70"/>
    <property type="match status" value="1"/>
</dbReference>
<dbReference type="InterPro" id="IPR043129">
    <property type="entry name" value="ATPase_NBD"/>
</dbReference>
<dbReference type="GO" id="GO:0005829">
    <property type="term" value="C:cytosol"/>
    <property type="evidence" value="ECO:0000318"/>
    <property type="project" value="GO_Central"/>
</dbReference>
<dbReference type="SUPFAM" id="SSF53067">
    <property type="entry name" value="Actin-like ATPase domain"/>
    <property type="match status" value="2"/>
</dbReference>
<proteinExistence type="inferred from homology"/>
<name>A8WWM4_CAEBR</name>
<dbReference type="KEGG" id="cbr:CBG_03751"/>
<keyword evidence="6" id="KW-1185">Reference proteome</keyword>
<dbReference type="PANTHER" id="PTHR19375">
    <property type="entry name" value="HEAT SHOCK PROTEIN 70KDA"/>
    <property type="match status" value="1"/>
</dbReference>
<dbReference type="GeneID" id="8581198"/>
<organism evidence="5 6">
    <name type="scientific">Caenorhabditis briggsae</name>
    <dbReference type="NCBI Taxonomy" id="6238"/>
    <lineage>
        <taxon>Eukaryota</taxon>
        <taxon>Metazoa</taxon>
        <taxon>Ecdysozoa</taxon>
        <taxon>Nematoda</taxon>
        <taxon>Chromadorea</taxon>
        <taxon>Rhabditida</taxon>
        <taxon>Rhabditina</taxon>
        <taxon>Rhabditomorpha</taxon>
        <taxon>Rhabditoidea</taxon>
        <taxon>Rhabditidae</taxon>
        <taxon>Peloderinae</taxon>
        <taxon>Caenorhabditis</taxon>
    </lineage>
</organism>
<accession>A8WWM4</accession>
<evidence type="ECO:0000256" key="4">
    <source>
        <dbReference type="RuleBase" id="RU003322"/>
    </source>
</evidence>
<dbReference type="GO" id="GO:0005737">
    <property type="term" value="C:cytoplasm"/>
    <property type="evidence" value="ECO:0000318"/>
    <property type="project" value="GO_Central"/>
</dbReference>
<dbReference type="Gene3D" id="3.30.30.30">
    <property type="match status" value="1"/>
</dbReference>
<dbReference type="GO" id="GO:0005524">
    <property type="term" value="F:ATP binding"/>
    <property type="evidence" value="ECO:0007669"/>
    <property type="project" value="UniProtKB-KW"/>
</dbReference>
<evidence type="ECO:0000256" key="1">
    <source>
        <dbReference type="ARBA" id="ARBA00007381"/>
    </source>
</evidence>
<dbReference type="Gene3D" id="3.90.640.10">
    <property type="entry name" value="Actin, Chain A, domain 4"/>
    <property type="match status" value="1"/>
</dbReference>
<dbReference type="Proteomes" id="UP000008549">
    <property type="component" value="Unassembled WGS sequence"/>
</dbReference>
<keyword evidence="2 4" id="KW-0547">Nucleotide-binding</keyword>
<protein>
    <submittedName>
        <fullName evidence="5">Protein CBG03751</fullName>
    </submittedName>
</protein>
<gene>
    <name evidence="5 7" type="ORF">CBG03751</name>
    <name evidence="5" type="ORF">CBG_03751</name>
</gene>
<evidence type="ECO:0000313" key="6">
    <source>
        <dbReference type="Proteomes" id="UP000008549"/>
    </source>
</evidence>
<dbReference type="HOGENOM" id="CLU_399699_0_0_1"/>
<evidence type="ECO:0000256" key="3">
    <source>
        <dbReference type="ARBA" id="ARBA00022840"/>
    </source>
</evidence>
<dbReference type="GO" id="GO:0005886">
    <property type="term" value="C:plasma membrane"/>
    <property type="evidence" value="ECO:0000318"/>
    <property type="project" value="GO_Central"/>
</dbReference>
<dbReference type="GO" id="GO:0044183">
    <property type="term" value="F:protein folding chaperone"/>
    <property type="evidence" value="ECO:0000318"/>
    <property type="project" value="GO_Central"/>
</dbReference>
<dbReference type="GO" id="GO:0005634">
    <property type="term" value="C:nucleus"/>
    <property type="evidence" value="ECO:0000318"/>
    <property type="project" value="GO_Central"/>
</dbReference>
<dbReference type="GO" id="GO:0140662">
    <property type="term" value="F:ATP-dependent protein folding chaperone"/>
    <property type="evidence" value="ECO:0007669"/>
    <property type="project" value="InterPro"/>
</dbReference>
<dbReference type="FunFam" id="3.90.640.10:FF:000003">
    <property type="entry name" value="Molecular chaperone DnaK"/>
    <property type="match status" value="1"/>
</dbReference>
<dbReference type="EMBL" id="HE600981">
    <property type="protein sequence ID" value="CAP24591.1"/>
    <property type="molecule type" value="Genomic_DNA"/>
</dbReference>
<evidence type="ECO:0000313" key="7">
    <source>
        <dbReference type="WormBase" id="CBG03751"/>
    </source>
</evidence>
<reference evidence="5 6" key="2">
    <citation type="journal article" date="2011" name="PLoS Genet.">
        <title>Caenorhabditis briggsae recombinant inbred line genotypes reveal inter-strain incompatibility and the evolution of recombination.</title>
        <authorList>
            <person name="Ross J.A."/>
            <person name="Koboldt D.C."/>
            <person name="Staisch J.E."/>
            <person name="Chamberlin H.M."/>
            <person name="Gupta B.P."/>
            <person name="Miller R.D."/>
            <person name="Baird S.E."/>
            <person name="Haag E.S."/>
        </authorList>
    </citation>
    <scope>NUCLEOTIDE SEQUENCE [LARGE SCALE GENOMIC DNA]</scope>
    <source>
        <strain evidence="5 6">AF16</strain>
    </source>
</reference>
<dbReference type="GO" id="GO:0031072">
    <property type="term" value="F:heat shock protein binding"/>
    <property type="evidence" value="ECO:0000318"/>
    <property type="project" value="GO_Central"/>
</dbReference>
<evidence type="ECO:0000313" key="5">
    <source>
        <dbReference type="EMBL" id="CAP24591.1"/>
    </source>
</evidence>
<evidence type="ECO:0000256" key="2">
    <source>
        <dbReference type="ARBA" id="ARBA00022741"/>
    </source>
</evidence>
<dbReference type="RefSeq" id="XP_002639204.1">
    <property type="nucleotide sequence ID" value="XM_002639158.1"/>
</dbReference>
<dbReference type="CTD" id="8581198"/>
<dbReference type="Gene3D" id="3.30.420.40">
    <property type="match status" value="2"/>
</dbReference>
<dbReference type="GO" id="GO:0042026">
    <property type="term" value="P:protein refolding"/>
    <property type="evidence" value="ECO:0000318"/>
    <property type="project" value="GO_Central"/>
</dbReference>
<dbReference type="STRING" id="6238.A8WWM4"/>
<dbReference type="WormBase" id="CBG03751">
    <property type="protein sequence ID" value="CBP37974"/>
    <property type="gene ID" value="WBGene00026545"/>
</dbReference>
<dbReference type="eggNOG" id="KOG0101">
    <property type="taxonomic scope" value="Eukaryota"/>
</dbReference>
<dbReference type="GO" id="GO:0016887">
    <property type="term" value="F:ATP hydrolysis activity"/>
    <property type="evidence" value="ECO:0000318"/>
    <property type="project" value="GO_Central"/>
</dbReference>
<dbReference type="InterPro" id="IPR013126">
    <property type="entry name" value="Hsp_70_fam"/>
</dbReference>
<sequence length="689" mass="77796">MHSPIIGIDFGTTKCCVAVVKDGTTHLIPNEHNEMNTPTCLAFTDTLRLIGKNAKDQILENAENTLIGFKRLIKEKPPLPPNCYYRPDPCYRNIYRNNVIWNVRPEGQINYRAEKLSMKPEVMTAMMLEQCKIDAEKYLGTSVKDAVLSIPSHFNDYQRQVIKQSATIAGLSVRCLASSSILGALDYGTNLEKKKEPRIVLVFDMGGGYFDFGLVRIENETLTVLGTSGGNIGGEDYLNQIVWKFVEEIKSKHENNFVFDANSVQRLRSECEKVKIALSKQNQVSISIDALFEGIDFRSSISRYEFYKLTYHLNKQIIDDFNEVLNSSSTRKEKIDEVILIGGASQMHEIRRWLFGYCQPEQFKCLSSTHSIARGAAIQGARLANIFVHKSLNVVGSNMNVNLFVGDGESQNHKDIISLCDGAQQQIDADPEMIFEVLFKKVHSTLGTAVKRSIDAMSDAADIQIYEVYNVYDTCEAYNVYEVDQVPISRIGTTKRNAIELGWDSAHLTTTSRGNFGGVKQVFEKQDDDEIPPHGYRVSGLPRNGFVNFQNSILQFSKFGILEFRNSRSSDTPNFGDSEKIRKIWRFGIEALFYISTLKILKMSKKLQFIIHGVSGSLVGKRAPANLILKFFFPQQCPFLLEISNPGGFSSSSSDQESSRTPLSEFSMLRLFFLHQTVQKCMNKSDYYK</sequence>
<dbReference type="AlphaFoldDB" id="A8WWM4"/>
<keyword evidence="3 4" id="KW-0067">ATP-binding</keyword>